<dbReference type="InterPro" id="IPR036380">
    <property type="entry name" value="Isochorismatase-like_sf"/>
</dbReference>
<dbReference type="SUPFAM" id="SSF52499">
    <property type="entry name" value="Isochorismatase-like hydrolases"/>
    <property type="match status" value="1"/>
</dbReference>
<keyword evidence="4" id="KW-1185">Reference proteome</keyword>
<keyword evidence="1 3" id="KW-0378">Hydrolase</keyword>
<dbReference type="PANTHER" id="PTHR43540:SF1">
    <property type="entry name" value="ISOCHORISMATASE HYDROLASE"/>
    <property type="match status" value="1"/>
</dbReference>
<organism evidence="3 4">
    <name type="scientific">Streptomyces catenulae</name>
    <dbReference type="NCBI Taxonomy" id="66875"/>
    <lineage>
        <taxon>Bacteria</taxon>
        <taxon>Bacillati</taxon>
        <taxon>Actinomycetota</taxon>
        <taxon>Actinomycetes</taxon>
        <taxon>Kitasatosporales</taxon>
        <taxon>Streptomycetaceae</taxon>
        <taxon>Streptomyces</taxon>
    </lineage>
</organism>
<proteinExistence type="predicted"/>
<evidence type="ECO:0000313" key="4">
    <source>
        <dbReference type="Proteomes" id="UP001550853"/>
    </source>
</evidence>
<evidence type="ECO:0000256" key="1">
    <source>
        <dbReference type="ARBA" id="ARBA00022801"/>
    </source>
</evidence>
<comment type="caution">
    <text evidence="3">The sequence shown here is derived from an EMBL/GenBank/DDBJ whole genome shotgun (WGS) entry which is preliminary data.</text>
</comment>
<reference evidence="3 4" key="1">
    <citation type="submission" date="2024-06" db="EMBL/GenBank/DDBJ databases">
        <title>The Natural Products Discovery Center: Release of the First 8490 Sequenced Strains for Exploring Actinobacteria Biosynthetic Diversity.</title>
        <authorList>
            <person name="Kalkreuter E."/>
            <person name="Kautsar S.A."/>
            <person name="Yang D."/>
            <person name="Bader C.D."/>
            <person name="Teijaro C.N."/>
            <person name="Fluegel L."/>
            <person name="Davis C.M."/>
            <person name="Simpson J.R."/>
            <person name="Lauterbach L."/>
            <person name="Steele A.D."/>
            <person name="Gui C."/>
            <person name="Meng S."/>
            <person name="Li G."/>
            <person name="Viehrig K."/>
            <person name="Ye F."/>
            <person name="Su P."/>
            <person name="Kiefer A.F."/>
            <person name="Nichols A."/>
            <person name="Cepeda A.J."/>
            <person name="Yan W."/>
            <person name="Fan B."/>
            <person name="Jiang Y."/>
            <person name="Adhikari A."/>
            <person name="Zheng C.-J."/>
            <person name="Schuster L."/>
            <person name="Cowan T.M."/>
            <person name="Smanski M.J."/>
            <person name="Chevrette M.G."/>
            <person name="De Carvalho L.P.S."/>
            <person name="Shen B."/>
        </authorList>
    </citation>
    <scope>NUCLEOTIDE SEQUENCE [LARGE SCALE GENOMIC DNA]</scope>
    <source>
        <strain evidence="3 4">NPDC033039</strain>
    </source>
</reference>
<accession>A0ABV2YSJ1</accession>
<name>A0ABV2YSJ1_9ACTN</name>
<evidence type="ECO:0000259" key="2">
    <source>
        <dbReference type="Pfam" id="PF00857"/>
    </source>
</evidence>
<evidence type="ECO:0000313" key="3">
    <source>
        <dbReference type="EMBL" id="MEU3708713.1"/>
    </source>
</evidence>
<dbReference type="Pfam" id="PF00857">
    <property type="entry name" value="Isochorismatase"/>
    <property type="match status" value="1"/>
</dbReference>
<sequence length="183" mass="19316">MSRTALLLMDLQLRNLAHAPDGYLPHAVRALEAARAAGVPVIHVALQLREGHTDAHPRNKTFGALPSGLFTPGDPEAAIHPDVAPADGEIVVHKNRVSAFAGNDLRQLLAVQDLTHLVLAGIATGGIVLSTALQAADLDHRVTVLSDACADPDPELHETLLRSVLARRGEVTTVDAWARSLGA</sequence>
<dbReference type="InterPro" id="IPR050272">
    <property type="entry name" value="Isochorismatase-like_hydrls"/>
</dbReference>
<dbReference type="InterPro" id="IPR000868">
    <property type="entry name" value="Isochorismatase-like_dom"/>
</dbReference>
<gene>
    <name evidence="3" type="ORF">AB0E61_01265</name>
</gene>
<dbReference type="EMBL" id="JBEZVI010000001">
    <property type="protein sequence ID" value="MEU3708713.1"/>
    <property type="molecule type" value="Genomic_DNA"/>
</dbReference>
<protein>
    <submittedName>
        <fullName evidence="3">Cysteine hydrolase</fullName>
    </submittedName>
</protein>
<dbReference type="Proteomes" id="UP001550853">
    <property type="component" value="Unassembled WGS sequence"/>
</dbReference>
<dbReference type="GO" id="GO:0016787">
    <property type="term" value="F:hydrolase activity"/>
    <property type="evidence" value="ECO:0007669"/>
    <property type="project" value="UniProtKB-KW"/>
</dbReference>
<feature type="domain" description="Isochorismatase-like" evidence="2">
    <location>
        <begin position="4"/>
        <end position="175"/>
    </location>
</feature>
<dbReference type="RefSeq" id="WP_030279360.1">
    <property type="nucleotide sequence ID" value="NZ_JBEZVI010000001.1"/>
</dbReference>
<dbReference type="CDD" id="cd00431">
    <property type="entry name" value="cysteine_hydrolases"/>
    <property type="match status" value="1"/>
</dbReference>
<dbReference type="PANTHER" id="PTHR43540">
    <property type="entry name" value="PEROXYUREIDOACRYLATE/UREIDOACRYLATE AMIDOHYDROLASE-RELATED"/>
    <property type="match status" value="1"/>
</dbReference>
<dbReference type="Gene3D" id="3.40.50.850">
    <property type="entry name" value="Isochorismatase-like"/>
    <property type="match status" value="1"/>
</dbReference>